<sequence>MSKELVMQFLTDAGSKTSIKVKYVKDNLTKAEVQTAMDSIIGSNAFQTKAGILAKKSGAKIVDTSTEEISFTE</sequence>
<dbReference type="Proteomes" id="UP000183952">
    <property type="component" value="Unassembled WGS sequence"/>
</dbReference>
<dbReference type="EMBL" id="FRAD01000020">
    <property type="protein sequence ID" value="SHK27484.1"/>
    <property type="molecule type" value="Genomic_DNA"/>
</dbReference>
<keyword evidence="2" id="KW-1185">Reference proteome</keyword>
<dbReference type="OrthoDB" id="9795264at2"/>
<accession>A0A1M6R4V4</accession>
<reference evidence="1 2" key="1">
    <citation type="submission" date="2016-11" db="EMBL/GenBank/DDBJ databases">
        <authorList>
            <person name="Jaros S."/>
            <person name="Januszkiewicz K."/>
            <person name="Wedrychowicz H."/>
        </authorList>
    </citation>
    <scope>NUCLEOTIDE SEQUENCE [LARGE SCALE GENOMIC DNA]</scope>
    <source>
        <strain evidence="1 2">DSM 3090</strain>
    </source>
</reference>
<evidence type="ECO:0000313" key="1">
    <source>
        <dbReference type="EMBL" id="SHK27484.1"/>
    </source>
</evidence>
<protein>
    <recommendedName>
        <fullName evidence="3">DUF2922 domain-containing protein</fullName>
    </recommendedName>
</protein>
<dbReference type="AlphaFoldDB" id="A0A1M6R4V4"/>
<dbReference type="InterPro" id="IPR021321">
    <property type="entry name" value="DUF2922"/>
</dbReference>
<evidence type="ECO:0008006" key="3">
    <source>
        <dbReference type="Google" id="ProtNLM"/>
    </source>
</evidence>
<dbReference type="Pfam" id="PF11148">
    <property type="entry name" value="DUF2922"/>
    <property type="match status" value="1"/>
</dbReference>
<evidence type="ECO:0000313" key="2">
    <source>
        <dbReference type="Proteomes" id="UP000183952"/>
    </source>
</evidence>
<proteinExistence type="predicted"/>
<organism evidence="1 2">
    <name type="scientific">Hathewaya proteolytica DSM 3090</name>
    <dbReference type="NCBI Taxonomy" id="1121331"/>
    <lineage>
        <taxon>Bacteria</taxon>
        <taxon>Bacillati</taxon>
        <taxon>Bacillota</taxon>
        <taxon>Clostridia</taxon>
        <taxon>Eubacteriales</taxon>
        <taxon>Clostridiaceae</taxon>
        <taxon>Hathewaya</taxon>
    </lineage>
</organism>
<dbReference type="STRING" id="1121331.SAMN02745248_02202"/>
<name>A0A1M6R4V4_9CLOT</name>
<gene>
    <name evidence="1" type="ORF">SAMN02745248_02202</name>
</gene>
<dbReference type="RefSeq" id="WP_072904132.1">
    <property type="nucleotide sequence ID" value="NZ_FRAD01000020.1"/>
</dbReference>